<dbReference type="Pfam" id="PF07364">
    <property type="entry name" value="DUF1485"/>
    <property type="match status" value="1"/>
</dbReference>
<feature type="non-terminal residue" evidence="2">
    <location>
        <position position="112"/>
    </location>
</feature>
<proteinExistence type="predicted"/>
<reference evidence="2" key="1">
    <citation type="submission" date="2018-05" db="EMBL/GenBank/DDBJ databases">
        <authorList>
            <person name="Lanie J.A."/>
            <person name="Ng W.-L."/>
            <person name="Kazmierczak K.M."/>
            <person name="Andrzejewski T.M."/>
            <person name="Davidsen T.M."/>
            <person name="Wayne K.J."/>
            <person name="Tettelin H."/>
            <person name="Glass J.I."/>
            <person name="Rusch D."/>
            <person name="Podicherti R."/>
            <person name="Tsui H.-C.T."/>
            <person name="Winkler M.E."/>
        </authorList>
    </citation>
    <scope>NUCLEOTIDE SEQUENCE</scope>
</reference>
<dbReference type="InterPro" id="IPR015995">
    <property type="entry name" value="MlrC_N"/>
</dbReference>
<dbReference type="EMBL" id="UINC01084683">
    <property type="protein sequence ID" value="SVC31551.1"/>
    <property type="molecule type" value="Genomic_DNA"/>
</dbReference>
<accession>A0A382L9I4</accession>
<protein>
    <recommendedName>
        <fullName evidence="1">Microcystin LR degradation protein MlrC N-terminal domain-containing protein</fullName>
    </recommendedName>
</protein>
<organism evidence="2">
    <name type="scientific">marine metagenome</name>
    <dbReference type="NCBI Taxonomy" id="408172"/>
    <lineage>
        <taxon>unclassified sequences</taxon>
        <taxon>metagenomes</taxon>
        <taxon>ecological metagenomes</taxon>
    </lineage>
</organism>
<name>A0A382L9I4_9ZZZZ</name>
<feature type="domain" description="Microcystin LR degradation protein MlrC N-terminal" evidence="1">
    <location>
        <begin position="7"/>
        <end position="111"/>
    </location>
</feature>
<gene>
    <name evidence="2" type="ORF">METZ01_LOCUS284405</name>
</gene>
<evidence type="ECO:0000313" key="2">
    <source>
        <dbReference type="EMBL" id="SVC31551.1"/>
    </source>
</evidence>
<evidence type="ECO:0000259" key="1">
    <source>
        <dbReference type="Pfam" id="PF07364"/>
    </source>
</evidence>
<sequence>MTREVKRVALCGVILESNAFSPVAVEGDFRQELYIEGEELLAEARKPVSIVPREMASFVQTMDATGSWQPAPLLLTGCPPWGPIDSAFFQNCVSEIVDGLGDAGNLDGVYIA</sequence>
<dbReference type="AlphaFoldDB" id="A0A382L9I4"/>